<gene>
    <name evidence="2" type="ORF">PPSIR1_32118</name>
</gene>
<accession>A6G2Z1</accession>
<feature type="chain" id="PRO_5002697089" description="Lipoprotein" evidence="1">
    <location>
        <begin position="21"/>
        <end position="199"/>
    </location>
</feature>
<dbReference type="Proteomes" id="UP000005801">
    <property type="component" value="Unassembled WGS sequence"/>
</dbReference>
<comment type="caution">
    <text evidence="2">The sequence shown here is derived from an EMBL/GenBank/DDBJ whole genome shotgun (WGS) entry which is preliminary data.</text>
</comment>
<name>A6G2Z1_9BACT</name>
<dbReference type="PROSITE" id="PS51257">
    <property type="entry name" value="PROKAR_LIPOPROTEIN"/>
    <property type="match status" value="1"/>
</dbReference>
<dbReference type="EMBL" id="ABCS01000016">
    <property type="protein sequence ID" value="EDM79841.1"/>
    <property type="molecule type" value="Genomic_DNA"/>
</dbReference>
<feature type="signal peptide" evidence="1">
    <location>
        <begin position="1"/>
        <end position="20"/>
    </location>
</feature>
<reference evidence="2 3" key="1">
    <citation type="submission" date="2007-06" db="EMBL/GenBank/DDBJ databases">
        <authorList>
            <person name="Shimkets L."/>
            <person name="Ferriera S."/>
            <person name="Johnson J."/>
            <person name="Kravitz S."/>
            <person name="Beeson K."/>
            <person name="Sutton G."/>
            <person name="Rogers Y.-H."/>
            <person name="Friedman R."/>
            <person name="Frazier M."/>
            <person name="Venter J.C."/>
        </authorList>
    </citation>
    <scope>NUCLEOTIDE SEQUENCE [LARGE SCALE GENOMIC DNA]</scope>
    <source>
        <strain evidence="2 3">SIR-1</strain>
    </source>
</reference>
<dbReference type="OrthoDB" id="5515070at2"/>
<dbReference type="STRING" id="391625.PPSIR1_32118"/>
<evidence type="ECO:0000313" key="2">
    <source>
        <dbReference type="EMBL" id="EDM79841.1"/>
    </source>
</evidence>
<evidence type="ECO:0000313" key="3">
    <source>
        <dbReference type="Proteomes" id="UP000005801"/>
    </source>
</evidence>
<keyword evidence="1" id="KW-0732">Signal</keyword>
<organism evidence="2 3">
    <name type="scientific">Plesiocystis pacifica SIR-1</name>
    <dbReference type="NCBI Taxonomy" id="391625"/>
    <lineage>
        <taxon>Bacteria</taxon>
        <taxon>Pseudomonadati</taxon>
        <taxon>Myxococcota</taxon>
        <taxon>Polyangia</taxon>
        <taxon>Nannocystales</taxon>
        <taxon>Nannocystaceae</taxon>
        <taxon>Plesiocystis</taxon>
    </lineage>
</organism>
<dbReference type="RefSeq" id="WP_006971090.1">
    <property type="nucleotide sequence ID" value="NZ_ABCS01000016.1"/>
</dbReference>
<sequence>MRTFFIAVAALALTAACADAPITAADLQADGQLRERPTSQQNVLAAVPASRPQAQRAERLAVTGLLASEAEGALEDTTRFSVEGESIHLHLRADDLAEPRPVTFVWTHGDERRETLGFLQPSETLSMAASLPLTRPLVRDPDLQDDSDGDFDPAAHLGLWQVEVYSTDSTGRSLVFEREFEVLTVEAFEATLLEPAEVL</sequence>
<evidence type="ECO:0000256" key="1">
    <source>
        <dbReference type="SAM" id="SignalP"/>
    </source>
</evidence>
<evidence type="ECO:0008006" key="4">
    <source>
        <dbReference type="Google" id="ProtNLM"/>
    </source>
</evidence>
<protein>
    <recommendedName>
        <fullName evidence="4">Lipoprotein</fullName>
    </recommendedName>
</protein>
<keyword evidence="3" id="KW-1185">Reference proteome</keyword>
<proteinExistence type="predicted"/>
<dbReference type="AlphaFoldDB" id="A6G2Z1"/>